<dbReference type="Gene3D" id="1.10.287.110">
    <property type="entry name" value="DnaJ domain"/>
    <property type="match status" value="1"/>
</dbReference>
<keyword evidence="1" id="KW-0143">Chaperone</keyword>
<name>A0A437R5V0_9GAMM</name>
<reference evidence="3 4" key="1">
    <citation type="submission" date="2019-01" db="EMBL/GenBank/DDBJ databases">
        <authorList>
            <person name="Chen W.-M."/>
        </authorList>
    </citation>
    <scope>NUCLEOTIDE SEQUENCE [LARGE SCALE GENOMIC DNA]</scope>
    <source>
        <strain evidence="3 4">KYPC3</strain>
    </source>
</reference>
<dbReference type="PANTHER" id="PTHR24074">
    <property type="entry name" value="CO-CHAPERONE PROTEIN DJLA"/>
    <property type="match status" value="1"/>
</dbReference>
<evidence type="ECO:0000313" key="4">
    <source>
        <dbReference type="Proteomes" id="UP000283077"/>
    </source>
</evidence>
<proteinExistence type="predicted"/>
<dbReference type="EMBL" id="SACS01000001">
    <property type="protein sequence ID" value="RVU42057.1"/>
    <property type="molecule type" value="Genomic_DNA"/>
</dbReference>
<accession>A0A437R5V0</accession>
<keyword evidence="4" id="KW-1185">Reference proteome</keyword>
<evidence type="ECO:0000259" key="2">
    <source>
        <dbReference type="PROSITE" id="PS50076"/>
    </source>
</evidence>
<dbReference type="InterPro" id="IPR001623">
    <property type="entry name" value="DnaJ_domain"/>
</dbReference>
<dbReference type="InterPro" id="IPR050817">
    <property type="entry name" value="DjlA_DnaK_co-chaperone"/>
</dbReference>
<sequence>MINYFRVLGVKATATDEEIKKAYKRLSNKYHPDKLLSESDDAKDQAALQLQRVKEAYDVLSDAKKRAAFIKDFNNVIVPEPTAAMKELWDQYYPAG</sequence>
<dbReference type="Proteomes" id="UP000283077">
    <property type="component" value="Unassembled WGS sequence"/>
</dbReference>
<dbReference type="RefSeq" id="WP_127697433.1">
    <property type="nucleotide sequence ID" value="NZ_SACS01000001.1"/>
</dbReference>
<dbReference type="CDD" id="cd06257">
    <property type="entry name" value="DnaJ"/>
    <property type="match status" value="1"/>
</dbReference>
<dbReference type="OrthoDB" id="9779889at2"/>
<evidence type="ECO:0000313" key="3">
    <source>
        <dbReference type="EMBL" id="RVU42057.1"/>
    </source>
</evidence>
<dbReference type="SMART" id="SM00271">
    <property type="entry name" value="DnaJ"/>
    <property type="match status" value="1"/>
</dbReference>
<comment type="caution">
    <text evidence="3">The sequence shown here is derived from an EMBL/GenBank/DDBJ whole genome shotgun (WGS) entry which is preliminary data.</text>
</comment>
<dbReference type="InterPro" id="IPR036869">
    <property type="entry name" value="J_dom_sf"/>
</dbReference>
<organism evidence="3 4">
    <name type="scientific">Rheinheimera riviphila</name>
    <dbReference type="NCBI Taxonomy" id="1834037"/>
    <lineage>
        <taxon>Bacteria</taxon>
        <taxon>Pseudomonadati</taxon>
        <taxon>Pseudomonadota</taxon>
        <taxon>Gammaproteobacteria</taxon>
        <taxon>Chromatiales</taxon>
        <taxon>Chromatiaceae</taxon>
        <taxon>Rheinheimera</taxon>
    </lineage>
</organism>
<evidence type="ECO:0000256" key="1">
    <source>
        <dbReference type="ARBA" id="ARBA00023186"/>
    </source>
</evidence>
<dbReference type="PROSITE" id="PS50076">
    <property type="entry name" value="DNAJ_2"/>
    <property type="match status" value="1"/>
</dbReference>
<dbReference type="PRINTS" id="PR00625">
    <property type="entry name" value="JDOMAIN"/>
</dbReference>
<protein>
    <submittedName>
        <fullName evidence="3">J domain-containing protein</fullName>
    </submittedName>
</protein>
<dbReference type="AlphaFoldDB" id="A0A437R5V0"/>
<dbReference type="SUPFAM" id="SSF46565">
    <property type="entry name" value="Chaperone J-domain"/>
    <property type="match status" value="1"/>
</dbReference>
<dbReference type="Pfam" id="PF00226">
    <property type="entry name" value="DnaJ"/>
    <property type="match status" value="1"/>
</dbReference>
<feature type="domain" description="J" evidence="2">
    <location>
        <begin position="3"/>
        <end position="93"/>
    </location>
</feature>
<gene>
    <name evidence="3" type="ORF">EOE67_02415</name>
</gene>